<dbReference type="Pfam" id="PF06506">
    <property type="entry name" value="PrpR_N"/>
    <property type="match status" value="1"/>
</dbReference>
<dbReference type="GO" id="GO:0003677">
    <property type="term" value="F:DNA binding"/>
    <property type="evidence" value="ECO:0007669"/>
    <property type="project" value="UniProtKB-KW"/>
</dbReference>
<dbReference type="GO" id="GO:0005524">
    <property type="term" value="F:ATP binding"/>
    <property type="evidence" value="ECO:0007669"/>
    <property type="project" value="UniProtKB-KW"/>
</dbReference>
<dbReference type="Gene3D" id="3.40.50.300">
    <property type="entry name" value="P-loop containing nucleotide triphosphate hydrolases"/>
    <property type="match status" value="1"/>
</dbReference>
<dbReference type="SMART" id="SM00382">
    <property type="entry name" value="AAA"/>
    <property type="match status" value="1"/>
</dbReference>
<proteinExistence type="predicted"/>
<keyword evidence="1" id="KW-0547">Nucleotide-binding</keyword>
<keyword evidence="2" id="KW-0067">ATP-binding</keyword>
<dbReference type="GO" id="GO:0000156">
    <property type="term" value="F:phosphorelay response regulator activity"/>
    <property type="evidence" value="ECO:0007669"/>
    <property type="project" value="InterPro"/>
</dbReference>
<dbReference type="FunFam" id="3.40.50.300:FF:000006">
    <property type="entry name" value="DNA-binding transcriptional regulator NtrC"/>
    <property type="match status" value="1"/>
</dbReference>
<dbReference type="SUPFAM" id="SSF52540">
    <property type="entry name" value="P-loop containing nucleoside triphosphate hydrolases"/>
    <property type="match status" value="1"/>
</dbReference>
<dbReference type="InterPro" id="IPR010524">
    <property type="entry name" value="Sig_transdc_resp-reg_PrpR_N"/>
</dbReference>
<dbReference type="PROSITE" id="PS50045">
    <property type="entry name" value="SIGMA54_INTERACT_4"/>
    <property type="match status" value="1"/>
</dbReference>
<name>A0A517DY88_9FIRM</name>
<dbReference type="Proteomes" id="UP000320776">
    <property type="component" value="Chromosome"/>
</dbReference>
<dbReference type="SUPFAM" id="SSF159800">
    <property type="entry name" value="PrpR receptor domain-like"/>
    <property type="match status" value="1"/>
</dbReference>
<dbReference type="PANTHER" id="PTHR32071">
    <property type="entry name" value="TRANSCRIPTIONAL REGULATORY PROTEIN"/>
    <property type="match status" value="1"/>
</dbReference>
<dbReference type="PANTHER" id="PTHR32071:SF57">
    <property type="entry name" value="C4-DICARBOXYLATE TRANSPORT TRANSCRIPTIONAL REGULATORY PROTEIN DCTD"/>
    <property type="match status" value="1"/>
</dbReference>
<dbReference type="InterPro" id="IPR027417">
    <property type="entry name" value="P-loop_NTPase"/>
</dbReference>
<dbReference type="InterPro" id="IPR003593">
    <property type="entry name" value="AAA+_ATPase"/>
</dbReference>
<dbReference type="Gene3D" id="1.10.8.60">
    <property type="match status" value="1"/>
</dbReference>
<dbReference type="Pfam" id="PF00158">
    <property type="entry name" value="Sigma54_activat"/>
    <property type="match status" value="1"/>
</dbReference>
<gene>
    <name evidence="7" type="primary">norR_23</name>
    <name evidence="7" type="ORF">SPTER_37450</name>
</gene>
<evidence type="ECO:0000256" key="2">
    <source>
        <dbReference type="ARBA" id="ARBA00022840"/>
    </source>
</evidence>
<dbReference type="InterPro" id="IPR058031">
    <property type="entry name" value="AAA_lid_NorR"/>
</dbReference>
<dbReference type="CDD" id="cd00009">
    <property type="entry name" value="AAA"/>
    <property type="match status" value="1"/>
</dbReference>
<evidence type="ECO:0000313" key="8">
    <source>
        <dbReference type="Proteomes" id="UP000320776"/>
    </source>
</evidence>
<dbReference type="GO" id="GO:0006355">
    <property type="term" value="P:regulation of DNA-templated transcription"/>
    <property type="evidence" value="ECO:0007669"/>
    <property type="project" value="InterPro"/>
</dbReference>
<dbReference type="EMBL" id="CP036259">
    <property type="protein sequence ID" value="QDR82320.1"/>
    <property type="molecule type" value="Genomic_DNA"/>
</dbReference>
<feature type="domain" description="Sigma-54 factor interaction" evidence="6">
    <location>
        <begin position="364"/>
        <end position="593"/>
    </location>
</feature>
<evidence type="ECO:0000256" key="3">
    <source>
        <dbReference type="ARBA" id="ARBA00023015"/>
    </source>
</evidence>
<dbReference type="KEGG" id="sted:SPTER_37450"/>
<dbReference type="InterPro" id="IPR025943">
    <property type="entry name" value="Sigma_54_int_dom_ATP-bd_2"/>
</dbReference>
<dbReference type="InterPro" id="IPR025662">
    <property type="entry name" value="Sigma_54_int_dom_ATP-bd_1"/>
</dbReference>
<reference evidence="7 8" key="1">
    <citation type="submission" date="2019-02" db="EMBL/GenBank/DDBJ databases">
        <title>Closed genome of Sporomusa termitida DSM 4440.</title>
        <authorList>
            <person name="Poehlein A."/>
            <person name="Daniel R."/>
        </authorList>
    </citation>
    <scope>NUCLEOTIDE SEQUENCE [LARGE SCALE GENOMIC DNA]</scope>
    <source>
        <strain evidence="7 8">DSM 4440</strain>
    </source>
</reference>
<evidence type="ECO:0000256" key="4">
    <source>
        <dbReference type="ARBA" id="ARBA00023125"/>
    </source>
</evidence>
<sequence length="669" mass="74447">MLTLKIKRTTVAVAWAGNNTKFCEGPGKRILAAVAEMKLGEIQIRDSFRTADGGISMIPILFLAPFPGMANLATAIAQKMGIQVIVEVTDDAQAQAIVNKYPDTEVIVSRGGVAEKVRGFDNMSVVEITMSVNDLLSVLSRLTGQGIRRIGIASRANLFDGTMGDFSIADTEVYIRSCTDEQEIHQTVLQFSEQQIEAVIGCRMAYETARECGLVAELLDSSAVSIRKALEEAVRIVKAKESEKLQAAQLTAIIDNIEEGVIAVTGDKKVSFYNNLAKRICTEPNKKLTFSHIVDLLNYRNQEKIVSINGNSVLARIIPLEFNNKKRGDVITFHEVSSIQAFERKIRFSSYQKGLYAKRSFDDIIARSAIMQQLIAKAKNYATYKSNLLIYGETGTGKEVIAQSVHNHSRYHKGPFVSVNTASIPPSLLESELFGYAEGAFTGARKGGKQGLFELAHGGTIFLDEIGELTPEIQSRLLRVLQEKEIMRIGDDKIIPVDVRIISATNRDLFEQVKTGAFRQDLYYRIHVLGLRIPPLRERAEDIPLLFDYFVRRMSAREGKKVRISAGAMKILKAYSWPGNIRQLRNIAEVITYGGDEVIEPAHIDDVLREQETRVEQSKSITIPAGGSLKQMEGEIIKCLLAKHSTDEVCRQLGVSRVTLWRKTKDLFQ</sequence>
<organism evidence="7 8">
    <name type="scientific">Sporomusa termitida</name>
    <dbReference type="NCBI Taxonomy" id="2377"/>
    <lineage>
        <taxon>Bacteria</taxon>
        <taxon>Bacillati</taxon>
        <taxon>Bacillota</taxon>
        <taxon>Negativicutes</taxon>
        <taxon>Selenomonadales</taxon>
        <taxon>Sporomusaceae</taxon>
        <taxon>Sporomusa</taxon>
    </lineage>
</organism>
<dbReference type="PROSITE" id="PS00676">
    <property type="entry name" value="SIGMA54_INTERACT_2"/>
    <property type="match status" value="1"/>
</dbReference>
<dbReference type="PROSITE" id="PS00688">
    <property type="entry name" value="SIGMA54_INTERACT_3"/>
    <property type="match status" value="1"/>
</dbReference>
<dbReference type="Pfam" id="PF25601">
    <property type="entry name" value="AAA_lid_14"/>
    <property type="match status" value="1"/>
</dbReference>
<evidence type="ECO:0000259" key="6">
    <source>
        <dbReference type="PROSITE" id="PS50045"/>
    </source>
</evidence>
<dbReference type="InterPro" id="IPR002078">
    <property type="entry name" value="Sigma_54_int"/>
</dbReference>
<protein>
    <submittedName>
        <fullName evidence="7">Anaerobic nitric oxide reductase transcription regulator NorR</fullName>
    </submittedName>
</protein>
<dbReference type="OrthoDB" id="9803970at2"/>
<dbReference type="AlphaFoldDB" id="A0A517DY88"/>
<dbReference type="PROSITE" id="PS00675">
    <property type="entry name" value="SIGMA54_INTERACT_1"/>
    <property type="match status" value="1"/>
</dbReference>
<evidence type="ECO:0000256" key="1">
    <source>
        <dbReference type="ARBA" id="ARBA00022741"/>
    </source>
</evidence>
<evidence type="ECO:0000256" key="5">
    <source>
        <dbReference type="ARBA" id="ARBA00023163"/>
    </source>
</evidence>
<keyword evidence="4" id="KW-0238">DNA-binding</keyword>
<evidence type="ECO:0000313" key="7">
    <source>
        <dbReference type="EMBL" id="QDR82320.1"/>
    </source>
</evidence>
<keyword evidence="8" id="KW-1185">Reference proteome</keyword>
<keyword evidence="5" id="KW-0804">Transcription</keyword>
<accession>A0A517DY88</accession>
<keyword evidence="3" id="KW-0805">Transcription regulation</keyword>
<dbReference type="InterPro" id="IPR025944">
    <property type="entry name" value="Sigma_54_int_dom_CS"/>
</dbReference>
<dbReference type="Gene3D" id="3.40.50.10660">
    <property type="entry name" value="PrpR receptor domain-like"/>
    <property type="match status" value="1"/>
</dbReference>
<dbReference type="Gene3D" id="3.40.50.2300">
    <property type="match status" value="1"/>
</dbReference>